<dbReference type="RefSeq" id="WP_354644368.1">
    <property type="nucleotide sequence ID" value="NZ_CP159872.1"/>
</dbReference>
<protein>
    <submittedName>
        <fullName evidence="1">DNA alkylation repair protein</fullName>
    </submittedName>
</protein>
<dbReference type="SUPFAM" id="SSF48371">
    <property type="entry name" value="ARM repeat"/>
    <property type="match status" value="1"/>
</dbReference>
<dbReference type="AlphaFoldDB" id="A0AAU8K5Y0"/>
<proteinExistence type="predicted"/>
<gene>
    <name evidence="1" type="ORF">ABWK59_33165</name>
</gene>
<sequence length="250" mass="27644">MTPRHTAPDEDRDLAALTTALPALGTPERAERERAYLRSDLRHLGVPVPALRRAVTGWYRGLGPVGHDRALRLSARLWDEPVYEHRWAAVELLRLAVADLEVADLPVVESMVRRARTWALVDTLAVHVAGAVVLRSPAEGSPVLDRWLADGDFWVRRTALLALLPGIRAGTPDLARVDRYGRATVAEREFFVRKALGWVLRELSRGEPAFVRTWVDTHRAAMSGTTLREALRHLPATDAATDPAGTAASR</sequence>
<dbReference type="InterPro" id="IPR014825">
    <property type="entry name" value="DNA_alkylation"/>
</dbReference>
<reference evidence="1" key="1">
    <citation type="submission" date="2024-06" db="EMBL/GenBank/DDBJ databases">
        <title>The genome sequences of Kitasatospora sp. strain HUAS MG31.</title>
        <authorList>
            <person name="Mo P."/>
        </authorList>
    </citation>
    <scope>NUCLEOTIDE SEQUENCE</scope>
    <source>
        <strain evidence="1">HUAS MG31</strain>
    </source>
</reference>
<dbReference type="InterPro" id="IPR016024">
    <property type="entry name" value="ARM-type_fold"/>
</dbReference>
<dbReference type="KEGG" id="kcm:ABWK59_33165"/>
<name>A0AAU8K5Y0_9ACTN</name>
<dbReference type="PANTHER" id="PTHR34070">
    <property type="entry name" value="ARMADILLO-TYPE FOLD"/>
    <property type="match status" value="1"/>
</dbReference>
<accession>A0AAU8K5Y0</accession>
<dbReference type="Gene3D" id="1.25.10.90">
    <property type="match status" value="1"/>
</dbReference>
<dbReference type="PANTHER" id="PTHR34070:SF1">
    <property type="entry name" value="DNA ALKYLATION REPAIR PROTEIN"/>
    <property type="match status" value="1"/>
</dbReference>
<evidence type="ECO:0000313" key="1">
    <source>
        <dbReference type="EMBL" id="XCM83432.1"/>
    </source>
</evidence>
<dbReference type="Pfam" id="PF08713">
    <property type="entry name" value="DNA_alkylation"/>
    <property type="match status" value="1"/>
</dbReference>
<dbReference type="EMBL" id="CP159872">
    <property type="protein sequence ID" value="XCM83432.1"/>
    <property type="molecule type" value="Genomic_DNA"/>
</dbReference>
<organism evidence="1">
    <name type="scientific">Kitasatospora camelliae</name>
    <dbReference type="NCBI Taxonomy" id="3156397"/>
    <lineage>
        <taxon>Bacteria</taxon>
        <taxon>Bacillati</taxon>
        <taxon>Actinomycetota</taxon>
        <taxon>Actinomycetes</taxon>
        <taxon>Kitasatosporales</taxon>
        <taxon>Streptomycetaceae</taxon>
        <taxon>Kitasatospora</taxon>
    </lineage>
</organism>